<keyword evidence="2" id="KW-1185">Reference proteome</keyword>
<dbReference type="Pfam" id="PF17510">
    <property type="entry name" value="GP44"/>
    <property type="match status" value="1"/>
</dbReference>
<dbReference type="EMBL" id="MF472896">
    <property type="protein sequence ID" value="ASZ75387.1"/>
    <property type="molecule type" value="Genomic_DNA"/>
</dbReference>
<organism evidence="1 2">
    <name type="scientific">Mycobacterium phage JoshKayV</name>
    <dbReference type="NCBI Taxonomy" id="2024294"/>
    <lineage>
        <taxon>Viruses</taxon>
        <taxon>Duplodnaviria</taxon>
        <taxon>Heunggongvirae</taxon>
        <taxon>Uroviricota</taxon>
        <taxon>Caudoviricetes</taxon>
        <taxon>Turbidovirus</taxon>
        <taxon>Turbidovirus joshkayV</taxon>
    </lineage>
</organism>
<name>A0A249XTR7_9CAUD</name>
<sequence>MSDRIEVIMAAPVDHALPGDVQGVNLRRKAIELMQEAGTVDENSVRYKGFSEEATVSIDGNNQMSLWQNNLRAFIFVADGKALPGILPGPEGRIFHHDPDTRFFSRVAVNRNPYEAA</sequence>
<gene>
    <name evidence="1" type="primary">47</name>
    <name evidence="1" type="ORF">PBI_JOSHKAYV_47</name>
</gene>
<evidence type="ECO:0000313" key="1">
    <source>
        <dbReference type="EMBL" id="ASZ75387.1"/>
    </source>
</evidence>
<dbReference type="Proteomes" id="UP000225285">
    <property type="component" value="Segment"/>
</dbReference>
<accession>A0A249XTR7</accession>
<evidence type="ECO:0000313" key="2">
    <source>
        <dbReference type="Proteomes" id="UP000225285"/>
    </source>
</evidence>
<dbReference type="KEGG" id="vg:64947858"/>
<dbReference type="InterPro" id="IPR035252">
    <property type="entry name" value="Gp44"/>
</dbReference>
<proteinExistence type="predicted"/>
<protein>
    <submittedName>
        <fullName evidence="1">Uncharacterized protein</fullName>
    </submittedName>
</protein>
<reference evidence="1 2" key="1">
    <citation type="submission" date="2017-07" db="EMBL/GenBank/DDBJ databases">
        <authorList>
            <person name="Thaver V."/>
            <person name="Mbili M.J."/>
            <person name="Njiva N."/>
            <person name="Ngwane S."/>
            <person name="Mbatha S."/>
            <person name="Nerwande A.T."/>
            <person name="Ramphal U."/>
            <person name="Mpangane S."/>
            <person name="Munsamy V."/>
            <person name="Guerrero Bustamante C.A."/>
            <person name="Pope W.H."/>
            <person name="Russell D.A."/>
            <person name="Garlena R.A."/>
            <person name="Larsen M.H."/>
            <person name="Jacobs-Sera D."/>
            <person name="Hatfull G.F."/>
        </authorList>
    </citation>
    <scope>NUCLEOTIDE SEQUENCE [LARGE SCALE GENOMIC DNA]</scope>
</reference>
<dbReference type="GeneID" id="64947858"/>
<dbReference type="RefSeq" id="YP_010064041.1">
    <property type="nucleotide sequence ID" value="NC_054812.1"/>
</dbReference>